<gene>
    <name evidence="11" type="primary">msbA</name>
    <name evidence="11" type="ORF">SMSP2_00815</name>
</gene>
<keyword evidence="5 11" id="KW-0067">ATP-binding</keyword>
<sequence>MKPLKRLLDYVWPQWPRLAVLGVCVIVIAVFTAASFLTIIPLLKTMMSREGIHGWVDSKLCETRYGMDLYMPDVIDISSDENLAYFLTVISVEDDSAADLAGIEPGDSIVKAADGEHDAEARMTSARMLEILSRAPENRDIELEILRKTPDGHIGRDPIKISMDTSKVPFYYGTVVSLMNYVTRENSEKVKIRAIQLVLLFALAATMFRCVARFFQDYIAHKIVNIALNLLRNDCYKHILRMPESFFDKQGRTDFASRLVKDTEAAGAGVKVLLTKAIREPAKAIATLAAALLLHWQIVVVFLLASPFVGIVVQRLGKKIKKATRRSLVEWSNMLTKIEDTTTGLRAVKVYNKQGYENIRFQKINSSLLKQQMKIAKITAATSPLLEILGMIAGLFALLFALNYVIEGHLEPEKFFTLIILLGTSAESVRKSSNTWNRLQESNAAISRVFHILDSPLEKDCENPKKLKGLKESIEFRNISFAYPASETNVLNNLNLSIKVGSKVAIVGHNGSGKTTLLNLLPRFYDPQSGQVLFDGQDISKVSLAELRSKIAVVSQKTITFNDTIFNNIAYGKDNATEQEVIEAAQQAYAHEFIDILPDKYNSFIGQDGAGLSGGQLQRIVIARAILKKPQILIFDEAMSQVDADSESKIYKALEEMTHDRTSFVIAHRFSTVVNSDLIIVMKDGSIEDQGSHEDLMQRSDTYRKLYTTQLL</sequence>
<dbReference type="PANTHER" id="PTHR43394:SF1">
    <property type="entry name" value="ATP-BINDING CASSETTE SUB-FAMILY B MEMBER 10, MITOCHONDRIAL"/>
    <property type="match status" value="1"/>
</dbReference>
<dbReference type="InterPro" id="IPR027417">
    <property type="entry name" value="P-loop_NTPase"/>
</dbReference>
<keyword evidence="2" id="KW-0813">Transport</keyword>
<dbReference type="InterPro" id="IPR003439">
    <property type="entry name" value="ABC_transporter-like_ATP-bd"/>
</dbReference>
<evidence type="ECO:0000256" key="5">
    <source>
        <dbReference type="ARBA" id="ARBA00022840"/>
    </source>
</evidence>
<evidence type="ECO:0000313" key="12">
    <source>
        <dbReference type="Proteomes" id="UP000188181"/>
    </source>
</evidence>
<dbReference type="CDD" id="cd18552">
    <property type="entry name" value="ABC_6TM_MsbA_like"/>
    <property type="match status" value="1"/>
</dbReference>
<dbReference type="GO" id="GO:0016887">
    <property type="term" value="F:ATP hydrolysis activity"/>
    <property type="evidence" value="ECO:0007669"/>
    <property type="project" value="InterPro"/>
</dbReference>
<dbReference type="GO" id="GO:0005524">
    <property type="term" value="F:ATP binding"/>
    <property type="evidence" value="ECO:0007669"/>
    <property type="project" value="UniProtKB-KW"/>
</dbReference>
<evidence type="ECO:0000259" key="9">
    <source>
        <dbReference type="PROSITE" id="PS50893"/>
    </source>
</evidence>
<feature type="domain" description="ABC transporter" evidence="9">
    <location>
        <begin position="474"/>
        <end position="709"/>
    </location>
</feature>
<dbReference type="GO" id="GO:0015421">
    <property type="term" value="F:ABC-type oligopeptide transporter activity"/>
    <property type="evidence" value="ECO:0007669"/>
    <property type="project" value="TreeGrafter"/>
</dbReference>
<dbReference type="STRING" id="1851148.SMSP2_00815"/>
<keyword evidence="11" id="KW-0378">Hydrolase</keyword>
<evidence type="ECO:0000256" key="2">
    <source>
        <dbReference type="ARBA" id="ARBA00022448"/>
    </source>
</evidence>
<feature type="transmembrane region" description="Helical" evidence="8">
    <location>
        <begin position="20"/>
        <end position="43"/>
    </location>
</feature>
<dbReference type="InterPro" id="IPR036034">
    <property type="entry name" value="PDZ_sf"/>
</dbReference>
<dbReference type="Pfam" id="PF00664">
    <property type="entry name" value="ABC_membrane"/>
    <property type="match status" value="1"/>
</dbReference>
<evidence type="ECO:0000256" key="8">
    <source>
        <dbReference type="SAM" id="Phobius"/>
    </source>
</evidence>
<reference evidence="12" key="1">
    <citation type="submission" date="2017-02" db="EMBL/GenBank/DDBJ databases">
        <title>Comparative genomics and description of representatives of a novel lineage of planctomycetes thriving in anoxic sediments.</title>
        <authorList>
            <person name="Spring S."/>
            <person name="Bunk B."/>
            <person name="Sproer C."/>
        </authorList>
    </citation>
    <scope>NUCLEOTIDE SEQUENCE [LARGE SCALE GENOMIC DNA]</scope>
    <source>
        <strain evidence="12">SM-Chi-D1</strain>
    </source>
</reference>
<dbReference type="Proteomes" id="UP000188181">
    <property type="component" value="Chromosome"/>
</dbReference>
<evidence type="ECO:0000259" key="10">
    <source>
        <dbReference type="PROSITE" id="PS50929"/>
    </source>
</evidence>
<comment type="subcellular location">
    <subcellularLocation>
        <location evidence="1">Cell membrane</location>
        <topology evidence="1">Multi-pass membrane protein</topology>
    </subcellularLocation>
</comment>
<keyword evidence="3 8" id="KW-0812">Transmembrane</keyword>
<feature type="transmembrane region" description="Helical" evidence="8">
    <location>
        <begin position="385"/>
        <end position="406"/>
    </location>
</feature>
<protein>
    <submittedName>
        <fullName evidence="11">Lipid A export ATP-binding/permease protein MsbA</fullName>
        <ecNumber evidence="11">3.6.3.-</ecNumber>
    </submittedName>
</protein>
<dbReference type="EMBL" id="CP019646">
    <property type="protein sequence ID" value="AQQ70464.1"/>
    <property type="molecule type" value="Genomic_DNA"/>
</dbReference>
<dbReference type="InterPro" id="IPR039421">
    <property type="entry name" value="Type_1_exporter"/>
</dbReference>
<dbReference type="FunFam" id="3.40.50.300:FF:000287">
    <property type="entry name" value="Multidrug ABC transporter ATP-binding protein"/>
    <property type="match status" value="1"/>
</dbReference>
<dbReference type="EC" id="3.6.3.-" evidence="11"/>
<dbReference type="InterPro" id="IPR003593">
    <property type="entry name" value="AAA+_ATPase"/>
</dbReference>
<evidence type="ECO:0000313" key="11">
    <source>
        <dbReference type="EMBL" id="AQQ70464.1"/>
    </source>
</evidence>
<dbReference type="PROSITE" id="PS50893">
    <property type="entry name" value="ABC_TRANSPORTER_2"/>
    <property type="match status" value="1"/>
</dbReference>
<dbReference type="SUPFAM" id="SSF90123">
    <property type="entry name" value="ABC transporter transmembrane region"/>
    <property type="match status" value="1"/>
</dbReference>
<dbReference type="GO" id="GO:0005886">
    <property type="term" value="C:plasma membrane"/>
    <property type="evidence" value="ECO:0007669"/>
    <property type="project" value="UniProtKB-SubCell"/>
</dbReference>
<dbReference type="Pfam" id="PF00005">
    <property type="entry name" value="ABC_tran"/>
    <property type="match status" value="1"/>
</dbReference>
<feature type="transmembrane region" description="Helical" evidence="8">
    <location>
        <begin position="194"/>
        <end position="215"/>
    </location>
</feature>
<dbReference type="Gene3D" id="3.40.50.300">
    <property type="entry name" value="P-loop containing nucleotide triphosphate hydrolases"/>
    <property type="match status" value="1"/>
</dbReference>
<keyword evidence="6 8" id="KW-1133">Transmembrane helix</keyword>
<dbReference type="PROSITE" id="PS50929">
    <property type="entry name" value="ABC_TM1F"/>
    <property type="match status" value="1"/>
</dbReference>
<dbReference type="OrthoDB" id="9762778at2"/>
<keyword evidence="4" id="KW-0547">Nucleotide-binding</keyword>
<dbReference type="Gene3D" id="1.20.1560.10">
    <property type="entry name" value="ABC transporter type 1, transmembrane domain"/>
    <property type="match status" value="1"/>
</dbReference>
<dbReference type="InterPro" id="IPR017871">
    <property type="entry name" value="ABC_transporter-like_CS"/>
</dbReference>
<evidence type="ECO:0000256" key="1">
    <source>
        <dbReference type="ARBA" id="ARBA00004651"/>
    </source>
</evidence>
<dbReference type="PROSITE" id="PS00211">
    <property type="entry name" value="ABC_TRANSPORTER_1"/>
    <property type="match status" value="1"/>
</dbReference>
<dbReference type="SUPFAM" id="SSF52540">
    <property type="entry name" value="P-loop containing nucleoside triphosphate hydrolases"/>
    <property type="match status" value="1"/>
</dbReference>
<dbReference type="SMART" id="SM00382">
    <property type="entry name" value="AAA"/>
    <property type="match status" value="1"/>
</dbReference>
<feature type="transmembrane region" description="Helical" evidence="8">
    <location>
        <begin position="284"/>
        <end position="313"/>
    </location>
</feature>
<accession>A0A1Q2MCS8</accession>
<keyword evidence="12" id="KW-1185">Reference proteome</keyword>
<proteinExistence type="predicted"/>
<feature type="domain" description="ABC transmembrane type-1" evidence="10">
    <location>
        <begin position="168"/>
        <end position="441"/>
    </location>
</feature>
<evidence type="ECO:0000256" key="4">
    <source>
        <dbReference type="ARBA" id="ARBA00022741"/>
    </source>
</evidence>
<dbReference type="AlphaFoldDB" id="A0A1Q2MCS8"/>
<evidence type="ECO:0000256" key="3">
    <source>
        <dbReference type="ARBA" id="ARBA00022692"/>
    </source>
</evidence>
<dbReference type="KEGG" id="pbas:SMSP2_00815"/>
<evidence type="ECO:0000256" key="7">
    <source>
        <dbReference type="ARBA" id="ARBA00023136"/>
    </source>
</evidence>
<dbReference type="Gene3D" id="2.30.42.10">
    <property type="match status" value="1"/>
</dbReference>
<dbReference type="PANTHER" id="PTHR43394">
    <property type="entry name" value="ATP-DEPENDENT PERMEASE MDL1, MITOCHONDRIAL"/>
    <property type="match status" value="1"/>
</dbReference>
<organism evidence="11 12">
    <name type="scientific">Limihaloglobus sulfuriphilus</name>
    <dbReference type="NCBI Taxonomy" id="1851148"/>
    <lineage>
        <taxon>Bacteria</taxon>
        <taxon>Pseudomonadati</taxon>
        <taxon>Planctomycetota</taxon>
        <taxon>Phycisphaerae</taxon>
        <taxon>Sedimentisphaerales</taxon>
        <taxon>Sedimentisphaeraceae</taxon>
        <taxon>Limihaloglobus</taxon>
    </lineage>
</organism>
<name>A0A1Q2MCS8_9BACT</name>
<dbReference type="InterPro" id="IPR011527">
    <property type="entry name" value="ABC1_TM_dom"/>
</dbReference>
<dbReference type="InterPro" id="IPR036640">
    <property type="entry name" value="ABC1_TM_sf"/>
</dbReference>
<dbReference type="RefSeq" id="WP_146682725.1">
    <property type="nucleotide sequence ID" value="NZ_CP019646.1"/>
</dbReference>
<evidence type="ECO:0000256" key="6">
    <source>
        <dbReference type="ARBA" id="ARBA00022989"/>
    </source>
</evidence>
<keyword evidence="7 8" id="KW-0472">Membrane</keyword>
<dbReference type="SUPFAM" id="SSF50156">
    <property type="entry name" value="PDZ domain-like"/>
    <property type="match status" value="1"/>
</dbReference>